<dbReference type="Proteomes" id="UP000288395">
    <property type="component" value="Unassembled WGS sequence"/>
</dbReference>
<evidence type="ECO:0000256" key="1">
    <source>
        <dbReference type="ARBA" id="ARBA00006586"/>
    </source>
</evidence>
<dbReference type="InterPro" id="IPR043146">
    <property type="entry name" value="Penicillin_amidase_N_B-knob"/>
</dbReference>
<dbReference type="PANTHER" id="PTHR34218:SF3">
    <property type="entry name" value="ACYL-HOMOSERINE LACTONE ACYLASE PVDQ"/>
    <property type="match status" value="1"/>
</dbReference>
<dbReference type="EMBL" id="PIPJ01000009">
    <property type="protein sequence ID" value="RUO19016.1"/>
    <property type="molecule type" value="Genomic_DNA"/>
</dbReference>
<gene>
    <name evidence="6" type="ORF">CWE08_10685</name>
</gene>
<organism evidence="6 7">
    <name type="scientific">Aliidiomarina iranensis</name>
    <dbReference type="NCBI Taxonomy" id="1434071"/>
    <lineage>
        <taxon>Bacteria</taxon>
        <taxon>Pseudomonadati</taxon>
        <taxon>Pseudomonadota</taxon>
        <taxon>Gammaproteobacteria</taxon>
        <taxon>Alteromonadales</taxon>
        <taxon>Idiomarinaceae</taxon>
        <taxon>Aliidiomarina</taxon>
    </lineage>
</organism>
<dbReference type="PANTHER" id="PTHR34218">
    <property type="entry name" value="PEPTIDASE S45 PENICILLIN AMIDASE"/>
    <property type="match status" value="1"/>
</dbReference>
<feature type="region of interest" description="Disordered" evidence="5">
    <location>
        <begin position="36"/>
        <end position="62"/>
    </location>
</feature>
<dbReference type="Gene3D" id="3.60.20.10">
    <property type="entry name" value="Glutamine Phosphoribosylpyrophosphate, subunit 1, domain 1"/>
    <property type="match status" value="1"/>
</dbReference>
<keyword evidence="3" id="KW-0378">Hydrolase</keyword>
<dbReference type="Gene3D" id="2.30.120.10">
    <property type="match status" value="1"/>
</dbReference>
<dbReference type="GO" id="GO:0016811">
    <property type="term" value="F:hydrolase activity, acting on carbon-nitrogen (but not peptide) bonds, in linear amides"/>
    <property type="evidence" value="ECO:0007669"/>
    <property type="project" value="InterPro"/>
</dbReference>
<keyword evidence="4" id="KW-0865">Zymogen</keyword>
<protein>
    <submittedName>
        <fullName evidence="6">Acylase</fullName>
    </submittedName>
</protein>
<dbReference type="OrthoDB" id="9760084at2"/>
<sequence>MSNLVFTARRALNGRGGLRVSVLAVACTLALTGCLDSSSSSEPTVVPPPSATTPPPVPPYPDVASDYEFPAVTSYAPGEVSAEIRRTDFGIPYITSDSLEGIAYGTAYAFAEDNICVLADQIVRFNSQRAAYFGPDAVLGSGDSGNVINDFTYKALGIRALAEENVGNLSTQSQALLQGYAAGYNKYLSDTGVENIAPPCAGGAWVRPITNVDMLTYALGVALLPGAANFLQPLFIAAPPGEDFTPTPTAGANFASKFDASTVSMPDINPSELGSNGWALGSEMTASGQGMLLANPHFPHVGNQRFWRFGIEIPGEMKVVGGSLSGMPGVVNIGYNENVAWTHTFSTAERFIVYQLELDPNDASGLTYLVDGEPQQIEPETYQIQVATGPDSSITLEKTFYHSSFGPLMTIPGAFEWGMDLVGTTSAFALHDANLPNWDILDHWLGLNLASDIDEVESLFGKYTGLIFNNAMVVDKDGDAFFTDGSSVPDLRPEVLETIRTSLPLLAIRGQAPFTLVPGNSEIFRPLGKVPNERAPRLRRNDFVQNSNNSFWLTNPDAPIVSNDEFDYLLFGPVNDQQTLRSRMGQKKLLESSGITLLELEETLLSNRAFLGEELLPSLLAACGAQGATPVAVGEASVDVSEACAALAMWDGRMDKDSVGAVVFREFAEKFSRNPTWAIPYNYQQPLTTPTGLGNNEAAMRLLAQAVQTVEQAGFSVMDPLGDVQFVERSLPNGVASGNRLPWGGANNIEGGFNVFRSQGADDGTLLPRHRYPSLPGTQLAPEGYHITSGSSWMFVMEFTEEGPVGRGLLTYSQSSDIRSPHYIDQTELYSDMPQLAPIWFQREDIEANTISVLNIGAEDSGDR</sequence>
<keyword evidence="7" id="KW-1185">Reference proteome</keyword>
<dbReference type="InterPro" id="IPR002692">
    <property type="entry name" value="S45"/>
</dbReference>
<feature type="compositionally biased region" description="Pro residues" evidence="5">
    <location>
        <begin position="45"/>
        <end position="61"/>
    </location>
</feature>
<evidence type="ECO:0000313" key="7">
    <source>
        <dbReference type="Proteomes" id="UP000288395"/>
    </source>
</evidence>
<evidence type="ECO:0000256" key="3">
    <source>
        <dbReference type="ARBA" id="ARBA00022801"/>
    </source>
</evidence>
<reference evidence="7" key="1">
    <citation type="journal article" date="2018" name="Front. Microbiol.">
        <title>Genome-Based Analysis Reveals the Taxonomy and Diversity of the Family Idiomarinaceae.</title>
        <authorList>
            <person name="Liu Y."/>
            <person name="Lai Q."/>
            <person name="Shao Z."/>
        </authorList>
    </citation>
    <scope>NUCLEOTIDE SEQUENCE [LARGE SCALE GENOMIC DNA]</scope>
    <source>
        <strain evidence="7">GBPy7</strain>
    </source>
</reference>
<comment type="caution">
    <text evidence="6">The sequence shown here is derived from an EMBL/GenBank/DDBJ whole genome shotgun (WGS) entry which is preliminary data.</text>
</comment>
<dbReference type="AlphaFoldDB" id="A0A432VRS4"/>
<accession>A0A432VRS4</accession>
<name>A0A432VRS4_9GAMM</name>
<evidence type="ECO:0000256" key="4">
    <source>
        <dbReference type="ARBA" id="ARBA00023145"/>
    </source>
</evidence>
<dbReference type="Gene3D" id="1.10.439.10">
    <property type="entry name" value="Penicillin Amidohydrolase, domain 1"/>
    <property type="match status" value="1"/>
</dbReference>
<evidence type="ECO:0000256" key="2">
    <source>
        <dbReference type="ARBA" id="ARBA00022729"/>
    </source>
</evidence>
<dbReference type="GO" id="GO:0017000">
    <property type="term" value="P:antibiotic biosynthetic process"/>
    <property type="evidence" value="ECO:0007669"/>
    <property type="project" value="InterPro"/>
</dbReference>
<dbReference type="Gene3D" id="1.10.1400.10">
    <property type="match status" value="1"/>
</dbReference>
<evidence type="ECO:0000313" key="6">
    <source>
        <dbReference type="EMBL" id="RUO19016.1"/>
    </source>
</evidence>
<keyword evidence="2" id="KW-0732">Signal</keyword>
<dbReference type="InterPro" id="IPR043147">
    <property type="entry name" value="Penicillin_amidase_A-knob"/>
</dbReference>
<dbReference type="InterPro" id="IPR023343">
    <property type="entry name" value="Penicillin_amidase_dom1"/>
</dbReference>
<dbReference type="InterPro" id="IPR029055">
    <property type="entry name" value="Ntn_hydrolases_N"/>
</dbReference>
<evidence type="ECO:0000256" key="5">
    <source>
        <dbReference type="SAM" id="MobiDB-lite"/>
    </source>
</evidence>
<proteinExistence type="inferred from homology"/>
<comment type="similarity">
    <text evidence="1">Belongs to the peptidase S45 family.</text>
</comment>
<dbReference type="SUPFAM" id="SSF56235">
    <property type="entry name" value="N-terminal nucleophile aminohydrolases (Ntn hydrolases)"/>
    <property type="match status" value="1"/>
</dbReference>
<dbReference type="Pfam" id="PF01804">
    <property type="entry name" value="Penicil_amidase"/>
    <property type="match status" value="1"/>
</dbReference>
<dbReference type="RefSeq" id="WP_126768121.1">
    <property type="nucleotide sequence ID" value="NZ_PIPJ01000009.1"/>
</dbReference>